<dbReference type="InterPro" id="IPR002052">
    <property type="entry name" value="DNA_methylase_N6_adenine_CS"/>
</dbReference>
<proteinExistence type="predicted"/>
<evidence type="ECO:0000256" key="5">
    <source>
        <dbReference type="ARBA" id="ARBA00047942"/>
    </source>
</evidence>
<evidence type="ECO:0000313" key="8">
    <source>
        <dbReference type="EMBL" id="SHK97816.1"/>
    </source>
</evidence>
<dbReference type="PANTHER" id="PTHR33841">
    <property type="entry name" value="DNA METHYLTRANSFERASE YEEA-RELATED"/>
    <property type="match status" value="1"/>
</dbReference>
<evidence type="ECO:0000256" key="6">
    <source>
        <dbReference type="SAM" id="MobiDB-lite"/>
    </source>
</evidence>
<sequence length="1360" mass="151862">MSEMSLHGEWLSLMDISGPFLAEPVLKDAFPQGLEEVDPAKRKLLRQAYEEWRDAVEFGEDDLHALHAAWIDLLLRQGLELDEDGDGDILKSGDELPDDLTYQLAEHSVSLRPDYAVVDDQSADKSLMLISVYAPGTDLNEPLKGDGWAASPAERMVELCRAKETRLGLLTNGEHWMLVDAPVGAVTTFASWYARLWSPEPKTLQSFINLLGVRRFFVGSDEQLPALLDASLKLQDEVTDALGEQVSRAVEVLIQSLDRADVDRNRELLKGIEPTALYEAGLTVMMRIVFLLSAEERGLLLLGDDRYEANYAVSTLRMQLRAESEEILERRFDAWARLLAIFRAVYGGIDHEEMRLPALGGSLFDPNRFPFLEGRPKDSDWRTDHAVPLPIDNRTVLLLLDAVQLFQGRTLSYRALDVEQIGYVYEGLLERTVVRAKDVTLDLNATKSAKKPWVTLEELEAAKAKSDDAVAKLLKERTGSSASRVKNDLGKAMEAVDADKLLTACHADVNLRDRIKPYFHFLRIDRWGYPLVYPVGTFMVTTGTDRRETGTHYTPKSLTEAIVKETLEPVAYVGPSEGKNREDWTLKSPEELLDLKICDPAMGSGAFLVQVCRWLADRLVEAWRDAEGAGKAVTAEGEVVERQDGHELLRNDPEERLLTARRLIAERCLYGVDINPLAVELAKLSIWLITLAKGRPFGFLDHNLRSGDSLLGIHDIDQLLYLDMNPGKATSKKLFAAEIDKAVEAAVTLRAELRSRPIIDILDVEAMQELDGLARRKLEMPELVADALVGRALASGGKTVDTTSLSIDAGRALAGDTAATDLLRQRAVADLSLDVPADVATRKPFHWPLEFPEVFRSGNSGFDAVVGNPPYLGGRKIRQIFGAAYLQYLTQTLVRNASANADICAFFVRRLESVSADACVIGLVTSSSIAEGDTRQVALAGIESRNFTIIRANNKSKWPGAASVTISPIWIRKGSWQGASYLNGKSVQAINSYLLEGEDDAAIYSLSENSKLIFQGSIIVGDGFQVSDDEARHLISKDSKNKDVVWPYMIGQELNTDPHQKASKWIISFFDWPLNRSESPSGYSGPVAFDYPDCLAIAKERVFPERLEKSKQKSYAKIMDKWWQYWRPRRELYERIEDSEWSLAIATGAVKHVAFGRVVGKNIFSHSVAIIPVSDFALAGLLSSSVHEIWARKHGSHNLLLLRYTPTTIIETLPFPNLGEDLRTVGKTFVELRETVMLDKGIGLTKLYNKIHDPIDQEHETLQLRKSLVNLDRTVLAAYGWSDIKLDHDFRDDPTILEDNKVRFSISDNSRSELIGRLSRLNQERHLSEKAQAKSKRRGGRSNTQTCQTKDLFSAKGTKK</sequence>
<dbReference type="InterPro" id="IPR011639">
    <property type="entry name" value="MethylTrfase_TaqI-like_dom"/>
</dbReference>
<keyword evidence="3" id="KW-0808">Transferase</keyword>
<feature type="compositionally biased region" description="Polar residues" evidence="6">
    <location>
        <begin position="1341"/>
        <end position="1351"/>
    </location>
</feature>
<keyword evidence="4" id="KW-0949">S-adenosyl-L-methionine</keyword>
<dbReference type="Gene3D" id="3.40.50.150">
    <property type="entry name" value="Vaccinia Virus protein VP39"/>
    <property type="match status" value="1"/>
</dbReference>
<keyword evidence="2" id="KW-0489">Methyltransferase</keyword>
<evidence type="ECO:0000259" key="7">
    <source>
        <dbReference type="Pfam" id="PF07669"/>
    </source>
</evidence>
<feature type="region of interest" description="Disordered" evidence="6">
    <location>
        <begin position="1325"/>
        <end position="1360"/>
    </location>
</feature>
<dbReference type="PRINTS" id="PR00507">
    <property type="entry name" value="N12N6MTFRASE"/>
</dbReference>
<dbReference type="EMBL" id="FQZZ01000015">
    <property type="protein sequence ID" value="SHK97816.1"/>
    <property type="molecule type" value="Genomic_DNA"/>
</dbReference>
<dbReference type="Proteomes" id="UP000324252">
    <property type="component" value="Unassembled WGS sequence"/>
</dbReference>
<keyword evidence="9" id="KW-1185">Reference proteome</keyword>
<protein>
    <recommendedName>
        <fullName evidence="1">site-specific DNA-methyltransferase (adenine-specific)</fullName>
        <ecNumber evidence="1">2.1.1.72</ecNumber>
    </recommendedName>
</protein>
<dbReference type="InterPro" id="IPR050953">
    <property type="entry name" value="N4_N6_ade-DNA_methylase"/>
</dbReference>
<reference evidence="8 9" key="1">
    <citation type="submission" date="2016-11" db="EMBL/GenBank/DDBJ databases">
        <authorList>
            <person name="Varghese N."/>
            <person name="Submissions S."/>
        </authorList>
    </citation>
    <scope>NUCLEOTIDE SEQUENCE [LARGE SCALE GENOMIC DNA]</scope>
    <source>
        <strain evidence="8 9">DSM 29620</strain>
    </source>
</reference>
<name>A0A1H0P1I8_9RHOB</name>
<evidence type="ECO:0000313" key="9">
    <source>
        <dbReference type="Proteomes" id="UP000324252"/>
    </source>
</evidence>
<accession>A0A1H0P1I8</accession>
<dbReference type="GO" id="GO:0009007">
    <property type="term" value="F:site-specific DNA-methyltransferase (adenine-specific) activity"/>
    <property type="evidence" value="ECO:0007669"/>
    <property type="project" value="UniProtKB-EC"/>
</dbReference>
<dbReference type="GO" id="GO:0032259">
    <property type="term" value="P:methylation"/>
    <property type="evidence" value="ECO:0007669"/>
    <property type="project" value="UniProtKB-KW"/>
</dbReference>
<dbReference type="RefSeq" id="WP_188129297.1">
    <property type="nucleotide sequence ID" value="NZ_FNIO01000015.1"/>
</dbReference>
<evidence type="ECO:0000256" key="4">
    <source>
        <dbReference type="ARBA" id="ARBA00022691"/>
    </source>
</evidence>
<feature type="domain" description="Type II methyltransferase M.TaqI-like" evidence="7">
    <location>
        <begin position="668"/>
        <end position="931"/>
    </location>
</feature>
<dbReference type="PANTHER" id="PTHR33841:SF1">
    <property type="entry name" value="DNA METHYLTRANSFERASE A"/>
    <property type="match status" value="1"/>
</dbReference>
<dbReference type="PROSITE" id="PS00092">
    <property type="entry name" value="N6_MTASE"/>
    <property type="match status" value="1"/>
</dbReference>
<evidence type="ECO:0000256" key="1">
    <source>
        <dbReference type="ARBA" id="ARBA00011900"/>
    </source>
</evidence>
<dbReference type="GO" id="GO:0006304">
    <property type="term" value="P:DNA modification"/>
    <property type="evidence" value="ECO:0007669"/>
    <property type="project" value="InterPro"/>
</dbReference>
<gene>
    <name evidence="8" type="ORF">SAMN05444142_11522</name>
</gene>
<dbReference type="Pfam" id="PF07669">
    <property type="entry name" value="Eco57I"/>
    <property type="match status" value="1"/>
</dbReference>
<comment type="catalytic activity">
    <reaction evidence="5">
        <text>a 2'-deoxyadenosine in DNA + S-adenosyl-L-methionine = an N(6)-methyl-2'-deoxyadenosine in DNA + S-adenosyl-L-homocysteine + H(+)</text>
        <dbReference type="Rhea" id="RHEA:15197"/>
        <dbReference type="Rhea" id="RHEA-COMP:12418"/>
        <dbReference type="Rhea" id="RHEA-COMP:12419"/>
        <dbReference type="ChEBI" id="CHEBI:15378"/>
        <dbReference type="ChEBI" id="CHEBI:57856"/>
        <dbReference type="ChEBI" id="CHEBI:59789"/>
        <dbReference type="ChEBI" id="CHEBI:90615"/>
        <dbReference type="ChEBI" id="CHEBI:90616"/>
        <dbReference type="EC" id="2.1.1.72"/>
    </reaction>
</comment>
<organism evidence="8 9">
    <name type="scientific">Lutimaribacter pacificus</name>
    <dbReference type="NCBI Taxonomy" id="391948"/>
    <lineage>
        <taxon>Bacteria</taxon>
        <taxon>Pseudomonadati</taxon>
        <taxon>Pseudomonadota</taxon>
        <taxon>Alphaproteobacteria</taxon>
        <taxon>Rhodobacterales</taxon>
        <taxon>Roseobacteraceae</taxon>
        <taxon>Lutimaribacter</taxon>
    </lineage>
</organism>
<evidence type="ECO:0000256" key="2">
    <source>
        <dbReference type="ARBA" id="ARBA00022603"/>
    </source>
</evidence>
<evidence type="ECO:0000256" key="3">
    <source>
        <dbReference type="ARBA" id="ARBA00022679"/>
    </source>
</evidence>
<dbReference type="GO" id="GO:0003676">
    <property type="term" value="F:nucleic acid binding"/>
    <property type="evidence" value="ECO:0007669"/>
    <property type="project" value="InterPro"/>
</dbReference>
<dbReference type="InterPro" id="IPR029063">
    <property type="entry name" value="SAM-dependent_MTases_sf"/>
</dbReference>
<dbReference type="SUPFAM" id="SSF53335">
    <property type="entry name" value="S-adenosyl-L-methionine-dependent methyltransferases"/>
    <property type="match status" value="1"/>
</dbReference>
<dbReference type="EC" id="2.1.1.72" evidence="1"/>